<evidence type="ECO:0000259" key="6">
    <source>
        <dbReference type="PROSITE" id="PS50888"/>
    </source>
</evidence>
<evidence type="ECO:0000256" key="5">
    <source>
        <dbReference type="SAM" id="MobiDB-lite"/>
    </source>
</evidence>
<dbReference type="GO" id="GO:0043565">
    <property type="term" value="F:sequence-specific DNA binding"/>
    <property type="evidence" value="ECO:0007669"/>
    <property type="project" value="TreeGrafter"/>
</dbReference>
<dbReference type="Proteomes" id="UP001187192">
    <property type="component" value="Unassembled WGS sequence"/>
</dbReference>
<dbReference type="InterPro" id="IPR036638">
    <property type="entry name" value="HLH_DNA-bd_sf"/>
</dbReference>
<keyword evidence="2" id="KW-0805">Transcription regulation</keyword>
<sequence length="165" mass="18668">MENLINNFELHDFIADANFDQFINLIRGENEDPVANFGCDDLINGCNFVNNQQFIAPNPEANVNVFGEFDDAMVSLDPNPLFVDTMLPDFDGEIMLVNDDEENDGEDSSGTTTTTTTTTTLTKRPKVDRSRTLVSERRRRSRMKEKLYALRSLVPNITKVLSNIQ</sequence>
<name>A0AA87ZF09_FICCA</name>
<evidence type="ECO:0000256" key="4">
    <source>
        <dbReference type="ARBA" id="ARBA00023242"/>
    </source>
</evidence>
<dbReference type="EMBL" id="BTGU01000001">
    <property type="protein sequence ID" value="GMN25063.1"/>
    <property type="molecule type" value="Genomic_DNA"/>
</dbReference>
<evidence type="ECO:0000313" key="8">
    <source>
        <dbReference type="Proteomes" id="UP001187192"/>
    </source>
</evidence>
<keyword evidence="8" id="KW-1185">Reference proteome</keyword>
<evidence type="ECO:0000313" key="7">
    <source>
        <dbReference type="EMBL" id="GMN25063.1"/>
    </source>
</evidence>
<feature type="region of interest" description="Disordered" evidence="5">
    <location>
        <begin position="99"/>
        <end position="140"/>
    </location>
</feature>
<evidence type="ECO:0000256" key="1">
    <source>
        <dbReference type="ARBA" id="ARBA00004123"/>
    </source>
</evidence>
<keyword evidence="3" id="KW-0804">Transcription</keyword>
<dbReference type="AlphaFoldDB" id="A0AA87ZF09"/>
<gene>
    <name evidence="7" type="ORF">TIFTF001_000807</name>
</gene>
<dbReference type="Gene3D" id="4.10.280.10">
    <property type="entry name" value="Helix-loop-helix DNA-binding domain"/>
    <property type="match status" value="1"/>
</dbReference>
<dbReference type="InterPro" id="IPR051358">
    <property type="entry name" value="TF_AMS/ICE1/BHLH6-like"/>
</dbReference>
<dbReference type="SUPFAM" id="SSF47459">
    <property type="entry name" value="HLH, helix-loop-helix DNA-binding domain"/>
    <property type="match status" value="1"/>
</dbReference>
<proteinExistence type="predicted"/>
<dbReference type="GO" id="GO:0046983">
    <property type="term" value="F:protein dimerization activity"/>
    <property type="evidence" value="ECO:0007669"/>
    <property type="project" value="InterPro"/>
</dbReference>
<accession>A0AA87ZF09</accession>
<dbReference type="Pfam" id="PF00010">
    <property type="entry name" value="HLH"/>
    <property type="match status" value="1"/>
</dbReference>
<feature type="compositionally biased region" description="Low complexity" evidence="5">
    <location>
        <begin position="108"/>
        <end position="122"/>
    </location>
</feature>
<dbReference type="GO" id="GO:0003700">
    <property type="term" value="F:DNA-binding transcription factor activity"/>
    <property type="evidence" value="ECO:0007669"/>
    <property type="project" value="TreeGrafter"/>
</dbReference>
<feature type="compositionally biased region" description="Basic and acidic residues" evidence="5">
    <location>
        <begin position="125"/>
        <end position="136"/>
    </location>
</feature>
<evidence type="ECO:0000256" key="3">
    <source>
        <dbReference type="ARBA" id="ARBA00023163"/>
    </source>
</evidence>
<evidence type="ECO:0000256" key="2">
    <source>
        <dbReference type="ARBA" id="ARBA00023015"/>
    </source>
</evidence>
<dbReference type="PROSITE" id="PS50888">
    <property type="entry name" value="BHLH"/>
    <property type="match status" value="1"/>
</dbReference>
<dbReference type="PANTHER" id="PTHR31945">
    <property type="entry name" value="TRANSCRIPTION FACTOR SCREAM2-RELATED"/>
    <property type="match status" value="1"/>
</dbReference>
<reference evidence="7" key="1">
    <citation type="submission" date="2023-07" db="EMBL/GenBank/DDBJ databases">
        <title>draft genome sequence of fig (Ficus carica).</title>
        <authorList>
            <person name="Takahashi T."/>
            <person name="Nishimura K."/>
        </authorList>
    </citation>
    <scope>NUCLEOTIDE SEQUENCE</scope>
</reference>
<protein>
    <recommendedName>
        <fullName evidence="6">BHLH domain-containing protein</fullName>
    </recommendedName>
</protein>
<dbReference type="InterPro" id="IPR011598">
    <property type="entry name" value="bHLH_dom"/>
</dbReference>
<feature type="domain" description="BHLH" evidence="6">
    <location>
        <begin position="127"/>
        <end position="165"/>
    </location>
</feature>
<keyword evidence="4" id="KW-0539">Nucleus</keyword>
<comment type="subcellular location">
    <subcellularLocation>
        <location evidence="1">Nucleus</location>
    </subcellularLocation>
</comment>
<dbReference type="PANTHER" id="PTHR31945:SF17">
    <property type="entry name" value="TRANSCRIPTION FACTOR FER-LIKE IRON DEFICIENCY-INDUCED TRANSCRIPTION FACTOR"/>
    <property type="match status" value="1"/>
</dbReference>
<comment type="caution">
    <text evidence="7">The sequence shown here is derived from an EMBL/GenBank/DDBJ whole genome shotgun (WGS) entry which is preliminary data.</text>
</comment>
<organism evidence="7 8">
    <name type="scientific">Ficus carica</name>
    <name type="common">Common fig</name>
    <dbReference type="NCBI Taxonomy" id="3494"/>
    <lineage>
        <taxon>Eukaryota</taxon>
        <taxon>Viridiplantae</taxon>
        <taxon>Streptophyta</taxon>
        <taxon>Embryophyta</taxon>
        <taxon>Tracheophyta</taxon>
        <taxon>Spermatophyta</taxon>
        <taxon>Magnoliopsida</taxon>
        <taxon>eudicotyledons</taxon>
        <taxon>Gunneridae</taxon>
        <taxon>Pentapetalae</taxon>
        <taxon>rosids</taxon>
        <taxon>fabids</taxon>
        <taxon>Rosales</taxon>
        <taxon>Moraceae</taxon>
        <taxon>Ficeae</taxon>
        <taxon>Ficus</taxon>
    </lineage>
</organism>
<dbReference type="GO" id="GO:0005634">
    <property type="term" value="C:nucleus"/>
    <property type="evidence" value="ECO:0007669"/>
    <property type="project" value="UniProtKB-SubCell"/>
</dbReference>